<evidence type="ECO:0000313" key="1">
    <source>
        <dbReference type="EMBL" id="CAB1431987.1"/>
    </source>
</evidence>
<proteinExistence type="predicted"/>
<dbReference type="Proteomes" id="UP001153269">
    <property type="component" value="Unassembled WGS sequence"/>
</dbReference>
<sequence>MKVLLGRSLSHDSDPRSDCRVLMLLQHLQANHALLCLTRLWDLTEDQPACCPPTMSRASDGAASLGQTQDLYATGGTCSGGVSGLTLSDSPRVGSRSQLGWRKRLMSIIDQAAWRQTERRRVGGVSPSG</sequence>
<protein>
    <submittedName>
        <fullName evidence="1">Uncharacterized protein</fullName>
    </submittedName>
</protein>
<organism evidence="1 2">
    <name type="scientific">Pleuronectes platessa</name>
    <name type="common">European plaice</name>
    <dbReference type="NCBI Taxonomy" id="8262"/>
    <lineage>
        <taxon>Eukaryota</taxon>
        <taxon>Metazoa</taxon>
        <taxon>Chordata</taxon>
        <taxon>Craniata</taxon>
        <taxon>Vertebrata</taxon>
        <taxon>Euteleostomi</taxon>
        <taxon>Actinopterygii</taxon>
        <taxon>Neopterygii</taxon>
        <taxon>Teleostei</taxon>
        <taxon>Neoteleostei</taxon>
        <taxon>Acanthomorphata</taxon>
        <taxon>Carangaria</taxon>
        <taxon>Pleuronectiformes</taxon>
        <taxon>Pleuronectoidei</taxon>
        <taxon>Pleuronectidae</taxon>
        <taxon>Pleuronectes</taxon>
    </lineage>
</organism>
<name>A0A9N7YM10_PLEPL</name>
<accession>A0A9N7YM10</accession>
<dbReference type="AlphaFoldDB" id="A0A9N7YM10"/>
<keyword evidence="2" id="KW-1185">Reference proteome</keyword>
<dbReference type="EMBL" id="CADEAL010001393">
    <property type="protein sequence ID" value="CAB1431987.1"/>
    <property type="molecule type" value="Genomic_DNA"/>
</dbReference>
<evidence type="ECO:0000313" key="2">
    <source>
        <dbReference type="Proteomes" id="UP001153269"/>
    </source>
</evidence>
<comment type="caution">
    <text evidence="1">The sequence shown here is derived from an EMBL/GenBank/DDBJ whole genome shotgun (WGS) entry which is preliminary data.</text>
</comment>
<gene>
    <name evidence="1" type="ORF">PLEPLA_LOCUS20044</name>
</gene>
<reference evidence="1" key="1">
    <citation type="submission" date="2020-03" db="EMBL/GenBank/DDBJ databases">
        <authorList>
            <person name="Weist P."/>
        </authorList>
    </citation>
    <scope>NUCLEOTIDE SEQUENCE</scope>
</reference>